<accession>A0A1J4NAU7</accession>
<feature type="domain" description="N-acetyltransferase" evidence="1">
    <location>
        <begin position="2"/>
        <end position="143"/>
    </location>
</feature>
<dbReference type="RefSeq" id="WP_045547110.1">
    <property type="nucleotide sequence ID" value="NZ_JZDQ02000002.1"/>
</dbReference>
<gene>
    <name evidence="2" type="ORF">UG56_002170</name>
</gene>
<protein>
    <submittedName>
        <fullName evidence="2">Peptide chain release factor 2</fullName>
    </submittedName>
</protein>
<dbReference type="SUPFAM" id="SSF55729">
    <property type="entry name" value="Acyl-CoA N-acyltransferases (Nat)"/>
    <property type="match status" value="1"/>
</dbReference>
<evidence type="ECO:0000313" key="3">
    <source>
        <dbReference type="Proteomes" id="UP000033772"/>
    </source>
</evidence>
<dbReference type="InterPro" id="IPR016181">
    <property type="entry name" value="Acyl_CoA_acyltransferase"/>
</dbReference>
<dbReference type="OrthoDB" id="5358891at2"/>
<proteinExistence type="predicted"/>
<organism evidence="2 3">
    <name type="scientific">Nocardioides luteus</name>
    <dbReference type="NCBI Taxonomy" id="1844"/>
    <lineage>
        <taxon>Bacteria</taxon>
        <taxon>Bacillati</taxon>
        <taxon>Actinomycetota</taxon>
        <taxon>Actinomycetes</taxon>
        <taxon>Propionibacteriales</taxon>
        <taxon>Nocardioidaceae</taxon>
        <taxon>Nocardioides</taxon>
    </lineage>
</organism>
<dbReference type="EMBL" id="JZDQ02000002">
    <property type="protein sequence ID" value="OIJ28605.1"/>
    <property type="molecule type" value="Genomic_DNA"/>
</dbReference>
<dbReference type="AlphaFoldDB" id="A0A1J4NAU7"/>
<sequence>MLRRATADDLPSMLAWRNQDANRSVSITQHLITAEEHAAWWSRVAQDPSRRVLMFEYAARPLGVVTFFDHDPAARSASWGFYLDHDGTTADGTALLAWTKIMREAVAYAFAPEPDGLDVDLLEGEVLPHNEAVRTMNRRLGFTEGEPYEQTVDGGSVTAIPVRLHRDDRPTRRSGKEQ</sequence>
<dbReference type="Gene3D" id="3.40.630.30">
    <property type="match status" value="1"/>
</dbReference>
<dbReference type="GO" id="GO:0016747">
    <property type="term" value="F:acyltransferase activity, transferring groups other than amino-acyl groups"/>
    <property type="evidence" value="ECO:0007669"/>
    <property type="project" value="InterPro"/>
</dbReference>
<keyword evidence="3" id="KW-1185">Reference proteome</keyword>
<comment type="caution">
    <text evidence="2">The sequence shown here is derived from an EMBL/GenBank/DDBJ whole genome shotgun (WGS) entry which is preliminary data.</text>
</comment>
<reference evidence="2" key="1">
    <citation type="submission" date="2016-10" db="EMBL/GenBank/DDBJ databases">
        <title>Draft Genome Sequence of Nocardioides luteus Strain BAFB, an Alkane-Degrading Bacterium Isolated from JP-7 Polluted Soil.</title>
        <authorList>
            <person name="Brown L."/>
            <person name="Ruiz O.N."/>
            <person name="Gunasekera T."/>
        </authorList>
    </citation>
    <scope>NUCLEOTIDE SEQUENCE [LARGE SCALE GENOMIC DNA]</scope>
    <source>
        <strain evidence="2">BAFB</strain>
    </source>
</reference>
<dbReference type="InterPro" id="IPR000182">
    <property type="entry name" value="GNAT_dom"/>
</dbReference>
<evidence type="ECO:0000259" key="1">
    <source>
        <dbReference type="Pfam" id="PF13302"/>
    </source>
</evidence>
<dbReference type="Pfam" id="PF13302">
    <property type="entry name" value="Acetyltransf_3"/>
    <property type="match status" value="1"/>
</dbReference>
<evidence type="ECO:0000313" key="2">
    <source>
        <dbReference type="EMBL" id="OIJ28605.1"/>
    </source>
</evidence>
<name>A0A1J4NAU7_9ACTN</name>
<dbReference type="STRING" id="1844.UG56_002170"/>
<dbReference type="Proteomes" id="UP000033772">
    <property type="component" value="Unassembled WGS sequence"/>
</dbReference>